<dbReference type="InterPro" id="IPR032308">
    <property type="entry name" value="TDBD"/>
</dbReference>
<feature type="compositionally biased region" description="Acidic residues" evidence="5">
    <location>
        <begin position="11"/>
        <end position="20"/>
    </location>
</feature>
<evidence type="ECO:0000313" key="7">
    <source>
        <dbReference type="Proteomes" id="UP000228380"/>
    </source>
</evidence>
<dbReference type="PANTHER" id="PTHR31413">
    <property type="entry name" value="AFP HOMOLOG 2"/>
    <property type="match status" value="1"/>
</dbReference>
<keyword evidence="3 4" id="KW-0539">Nucleus</keyword>
<gene>
    <name evidence="8" type="primary">LOC103710605</name>
</gene>
<evidence type="ECO:0000256" key="2">
    <source>
        <dbReference type="ARBA" id="ARBA00006081"/>
    </source>
</evidence>
<dbReference type="GO" id="GO:0007165">
    <property type="term" value="P:signal transduction"/>
    <property type="evidence" value="ECO:0007669"/>
    <property type="project" value="InterPro"/>
</dbReference>
<dbReference type="OrthoDB" id="667358at2759"/>
<dbReference type="GO" id="GO:0005634">
    <property type="term" value="C:nucleus"/>
    <property type="evidence" value="ECO:0007669"/>
    <property type="project" value="UniProtKB-SubCell"/>
</dbReference>
<reference evidence="7" key="1">
    <citation type="journal article" date="2019" name="Nat. Commun.">
        <title>Genome-wide association mapping of date palm fruit traits.</title>
        <authorList>
            <person name="Hazzouri K.M."/>
            <person name="Gros-Balthazard M."/>
            <person name="Flowers J.M."/>
            <person name="Copetti D."/>
            <person name="Lemansour A."/>
            <person name="Lebrun M."/>
            <person name="Masmoudi K."/>
            <person name="Ferrand S."/>
            <person name="Dhar M.I."/>
            <person name="Fresquez Z.A."/>
            <person name="Rosas U."/>
            <person name="Zhang J."/>
            <person name="Talag J."/>
            <person name="Lee S."/>
            <person name="Kudrna D."/>
            <person name="Powell R.F."/>
            <person name="Leitch I.J."/>
            <person name="Krueger R.R."/>
            <person name="Wing R.A."/>
            <person name="Amiri K.M.A."/>
            <person name="Purugganan M.D."/>
        </authorList>
    </citation>
    <scope>NUCLEOTIDE SEQUENCE [LARGE SCALE GENOMIC DNA]</scope>
    <source>
        <strain evidence="7">cv. Khalas</strain>
    </source>
</reference>
<evidence type="ECO:0000256" key="3">
    <source>
        <dbReference type="ARBA" id="ARBA00023242"/>
    </source>
</evidence>
<dbReference type="GeneID" id="103710605"/>
<dbReference type="GO" id="GO:0045892">
    <property type="term" value="P:negative regulation of DNA-templated transcription"/>
    <property type="evidence" value="ECO:0007669"/>
    <property type="project" value="TreeGrafter"/>
</dbReference>
<dbReference type="KEGG" id="pda:103710605"/>
<dbReference type="RefSeq" id="XP_008794639.2">
    <property type="nucleotide sequence ID" value="XM_008796417.4"/>
</dbReference>
<comment type="subcellular location">
    <subcellularLocation>
        <location evidence="1 4">Nucleus</location>
    </subcellularLocation>
</comment>
<reference evidence="8" key="2">
    <citation type="submission" date="2025-08" db="UniProtKB">
        <authorList>
            <consortium name="RefSeq"/>
        </authorList>
    </citation>
    <scope>IDENTIFICATION</scope>
    <source>
        <tissue evidence="8">Young leaves</tissue>
    </source>
</reference>
<feature type="compositionally biased region" description="Low complexity" evidence="5">
    <location>
        <begin position="21"/>
        <end position="33"/>
    </location>
</feature>
<evidence type="ECO:0000259" key="6">
    <source>
        <dbReference type="Pfam" id="PF16135"/>
    </source>
</evidence>
<name>A0A8B7C9K0_PHODC</name>
<evidence type="ECO:0000256" key="5">
    <source>
        <dbReference type="SAM" id="MobiDB-lite"/>
    </source>
</evidence>
<evidence type="ECO:0000313" key="8">
    <source>
        <dbReference type="RefSeq" id="XP_008794639.2"/>
    </source>
</evidence>
<feature type="compositionally biased region" description="Polar residues" evidence="5">
    <location>
        <begin position="353"/>
        <end position="376"/>
    </location>
</feature>
<feature type="compositionally biased region" description="Basic and acidic residues" evidence="5">
    <location>
        <begin position="1"/>
        <end position="10"/>
    </location>
</feature>
<comment type="function">
    <text evidence="4">Acts as a negative regulator of abscisic acid (ABA) response.</text>
</comment>
<feature type="domain" description="Tify" evidence="6">
    <location>
        <begin position="393"/>
        <end position="425"/>
    </location>
</feature>
<sequence length="429" mass="45055">MPRNMKRMEFLDPDPAEDGGVDLSLGLSIGGSSQRATNPGPTRHGTATRLGSGEGLPFDGGDPLRRREARKNGIFDVGNGVPAEDRAALEVQALELRARDRATREREAFAADRWSTSRTGWESDGRIAGIARNPSPNSDKPNPVAYGSHPFPAMAMQHPYHQVQYLPVPKVLGFPLVIPCWAPAVLPVAADGSTHAGMNVLQQVARRSSPVAVPAVSANGGINGARYLDMKGGNDIGVNGAPSSINSSGSCSSGVSDQKIGSLRGSNISNDARSHSTTHTMAEKSVSQLSSQVSNSQGHQSHHVAPLSQGSEEGTEKIITSNAGSSLVLNSATSAMGKLDGATSVNKPIPSAEDQNPNDSSSLPRMPYVSTTGNGPNGRTITGFLHRYTKSEVSIICVCHGSSFSPEEFVRHAGGINISHPLRQIVVVP</sequence>
<organism evidence="7 8">
    <name type="scientific">Phoenix dactylifera</name>
    <name type="common">Date palm</name>
    <dbReference type="NCBI Taxonomy" id="42345"/>
    <lineage>
        <taxon>Eukaryota</taxon>
        <taxon>Viridiplantae</taxon>
        <taxon>Streptophyta</taxon>
        <taxon>Embryophyta</taxon>
        <taxon>Tracheophyta</taxon>
        <taxon>Spermatophyta</taxon>
        <taxon>Magnoliopsida</taxon>
        <taxon>Liliopsida</taxon>
        <taxon>Arecaceae</taxon>
        <taxon>Coryphoideae</taxon>
        <taxon>Phoeniceae</taxon>
        <taxon>Phoenix</taxon>
    </lineage>
</organism>
<feature type="compositionally biased region" description="Low complexity" evidence="5">
    <location>
        <begin position="243"/>
        <end position="256"/>
    </location>
</feature>
<evidence type="ECO:0000256" key="1">
    <source>
        <dbReference type="ARBA" id="ARBA00004123"/>
    </source>
</evidence>
<feature type="compositionally biased region" description="Polar residues" evidence="5">
    <location>
        <begin position="264"/>
        <end position="280"/>
    </location>
</feature>
<keyword evidence="7" id="KW-1185">Reference proteome</keyword>
<dbReference type="Proteomes" id="UP000228380">
    <property type="component" value="Chromosome 7"/>
</dbReference>
<accession>A0A8B7C9K0</accession>
<dbReference type="Pfam" id="PF16135">
    <property type="entry name" value="TDBD"/>
    <property type="match status" value="1"/>
</dbReference>
<dbReference type="AlphaFoldDB" id="A0A8B7C9K0"/>
<proteinExistence type="inferred from homology"/>
<feature type="region of interest" description="Disordered" evidence="5">
    <location>
        <begin position="339"/>
        <end position="376"/>
    </location>
</feature>
<feature type="region of interest" description="Disordered" evidence="5">
    <location>
        <begin position="239"/>
        <end position="314"/>
    </location>
</feature>
<protein>
    <recommendedName>
        <fullName evidence="4">Ninja-family protein</fullName>
    </recommendedName>
    <alternativeName>
        <fullName evidence="4">ABI-binding protein</fullName>
    </alternativeName>
</protein>
<feature type="region of interest" description="Disordered" evidence="5">
    <location>
        <begin position="1"/>
        <end position="67"/>
    </location>
</feature>
<dbReference type="InterPro" id="IPR031307">
    <property type="entry name" value="Ninja_fam"/>
</dbReference>
<feature type="compositionally biased region" description="Low complexity" evidence="5">
    <location>
        <begin position="285"/>
        <end position="297"/>
    </location>
</feature>
<evidence type="ECO:0000256" key="4">
    <source>
        <dbReference type="RuleBase" id="RU369029"/>
    </source>
</evidence>
<dbReference type="PANTHER" id="PTHR31413:SF31">
    <property type="entry name" value="NINJA-FAMILY PROTEIN AFP3"/>
    <property type="match status" value="1"/>
</dbReference>
<comment type="similarity">
    <text evidence="2 4">Belongs to the Ninja family.</text>
</comment>